<dbReference type="Proteomes" id="UP000033058">
    <property type="component" value="Chromosome"/>
</dbReference>
<reference evidence="1 2" key="1">
    <citation type="submission" date="2014-07" db="EMBL/GenBank/DDBJ databases">
        <title>Methanogenic archaea and the global carbon cycle.</title>
        <authorList>
            <person name="Henriksen J.R."/>
            <person name="Luke J."/>
            <person name="Reinhart S."/>
            <person name="Benedict M.N."/>
            <person name="Youngblut N.D."/>
            <person name="Metcalf M.E."/>
            <person name="Whitaker R.J."/>
            <person name="Metcalf W.W."/>
        </authorList>
    </citation>
    <scope>NUCLEOTIDE SEQUENCE [LARGE SCALE GENOMIC DNA]</scope>
    <source>
        <strain evidence="1 2">WWM610</strain>
    </source>
</reference>
<organism evidence="1 2">
    <name type="scientific">Methanosarcina mazei WWM610</name>
    <dbReference type="NCBI Taxonomy" id="1434117"/>
    <lineage>
        <taxon>Archaea</taxon>
        <taxon>Methanobacteriati</taxon>
        <taxon>Methanobacteriota</taxon>
        <taxon>Stenosarchaea group</taxon>
        <taxon>Methanomicrobia</taxon>
        <taxon>Methanosarcinales</taxon>
        <taxon>Methanosarcinaceae</taxon>
        <taxon>Methanosarcina</taxon>
    </lineage>
</organism>
<dbReference type="HOGENOM" id="CLU_1192636_0_0_2"/>
<evidence type="ECO:0000313" key="2">
    <source>
        <dbReference type="Proteomes" id="UP000033058"/>
    </source>
</evidence>
<dbReference type="EMBL" id="CP009509">
    <property type="protein sequence ID" value="AKB41065.1"/>
    <property type="molecule type" value="Genomic_DNA"/>
</dbReference>
<dbReference type="PATRIC" id="fig|1434117.4.peg.2647"/>
<protein>
    <submittedName>
        <fullName evidence="1">Uncharacterized protein</fullName>
    </submittedName>
</protein>
<dbReference type="RefSeq" id="WP_015412522.1">
    <property type="nucleotide sequence ID" value="NZ_CP009509.1"/>
</dbReference>
<gene>
    <name evidence="1" type="ORF">MSMAW_2074</name>
</gene>
<accession>A0A0E3PZE4</accession>
<evidence type="ECO:0000313" key="1">
    <source>
        <dbReference type="EMBL" id="AKB41065.1"/>
    </source>
</evidence>
<name>A0A0E3PZE4_METMZ</name>
<dbReference type="AlphaFoldDB" id="A0A0E3PZE4"/>
<proteinExistence type="predicted"/>
<sequence length="250" mass="27970">MSRNKITIGILFLTMLVGMALIPAVNAQEELTASEKPSEWEQGLIDALNSNTKTFSTDDLILNYCEANKDKISILKNNTASEKSKLRTYELKDGSDITFTNENFFFVTNMTEEPNNKTITQSTTAATSSVNLDYTDTITASQSFYNIMGGRLFTIYSKGYYGYSISPAIVEAHYIDAWYTLGTPTIFQVSNWQEGASDNTVTHISEIYGSGHFHWGFEIAGAGLVLYDKNIKVYSTCDQFGNVHRTYEMT</sequence>
<dbReference type="GeneID" id="24851808"/>